<keyword evidence="6 8" id="KW-1133">Transmembrane helix</keyword>
<keyword evidence="3" id="KW-0813">Transport</keyword>
<feature type="transmembrane region" description="Helical" evidence="8">
    <location>
        <begin position="38"/>
        <end position="58"/>
    </location>
</feature>
<evidence type="ECO:0000256" key="2">
    <source>
        <dbReference type="ARBA" id="ARBA00010145"/>
    </source>
</evidence>
<name>A0A412G6Y0_9FIRM</name>
<dbReference type="GeneID" id="83014148"/>
<keyword evidence="7 8" id="KW-0472">Membrane</keyword>
<dbReference type="RefSeq" id="WP_117892921.1">
    <property type="nucleotide sequence ID" value="NZ_CABJCV010000001.1"/>
</dbReference>
<feature type="transmembrane region" description="Helical" evidence="8">
    <location>
        <begin position="247"/>
        <end position="264"/>
    </location>
</feature>
<feature type="transmembrane region" description="Helical" evidence="8">
    <location>
        <begin position="153"/>
        <end position="171"/>
    </location>
</feature>
<evidence type="ECO:0000313" key="9">
    <source>
        <dbReference type="EMBL" id="RGR77058.1"/>
    </source>
</evidence>
<evidence type="ECO:0000256" key="8">
    <source>
        <dbReference type="SAM" id="Phobius"/>
    </source>
</evidence>
<evidence type="ECO:0008006" key="11">
    <source>
        <dbReference type="Google" id="ProtNLM"/>
    </source>
</evidence>
<dbReference type="InterPro" id="IPR004776">
    <property type="entry name" value="Mem_transp_PIN-like"/>
</dbReference>
<gene>
    <name evidence="9" type="ORF">DWY25_01835</name>
</gene>
<dbReference type="InterPro" id="IPR038770">
    <property type="entry name" value="Na+/solute_symporter_sf"/>
</dbReference>
<evidence type="ECO:0000256" key="1">
    <source>
        <dbReference type="ARBA" id="ARBA00004651"/>
    </source>
</evidence>
<evidence type="ECO:0000256" key="5">
    <source>
        <dbReference type="ARBA" id="ARBA00022692"/>
    </source>
</evidence>
<dbReference type="GO" id="GO:0055085">
    <property type="term" value="P:transmembrane transport"/>
    <property type="evidence" value="ECO:0007669"/>
    <property type="project" value="InterPro"/>
</dbReference>
<comment type="subcellular location">
    <subcellularLocation>
        <location evidence="1">Cell membrane</location>
        <topology evidence="1">Multi-pass membrane protein</topology>
    </subcellularLocation>
</comment>
<feature type="transmembrane region" description="Helical" evidence="8">
    <location>
        <begin position="6"/>
        <end position="26"/>
    </location>
</feature>
<dbReference type="EMBL" id="QRUP01000001">
    <property type="protein sequence ID" value="RGR77058.1"/>
    <property type="molecule type" value="Genomic_DNA"/>
</dbReference>
<comment type="caution">
    <text evidence="9">The sequence shown here is derived from an EMBL/GenBank/DDBJ whole genome shotgun (WGS) entry which is preliminary data.</text>
</comment>
<reference evidence="9 10" key="1">
    <citation type="submission" date="2018-08" db="EMBL/GenBank/DDBJ databases">
        <title>A genome reference for cultivated species of the human gut microbiota.</title>
        <authorList>
            <person name="Zou Y."/>
            <person name="Xue W."/>
            <person name="Luo G."/>
        </authorList>
    </citation>
    <scope>NUCLEOTIDE SEQUENCE [LARGE SCALE GENOMIC DNA]</scope>
    <source>
        <strain evidence="9 10">AF24-29</strain>
    </source>
</reference>
<feature type="transmembrane region" description="Helical" evidence="8">
    <location>
        <begin position="95"/>
        <end position="114"/>
    </location>
</feature>
<dbReference type="Pfam" id="PF03547">
    <property type="entry name" value="Mem_trans"/>
    <property type="match status" value="2"/>
</dbReference>
<organism evidence="9 10">
    <name type="scientific">Holdemania filiformis</name>
    <dbReference type="NCBI Taxonomy" id="61171"/>
    <lineage>
        <taxon>Bacteria</taxon>
        <taxon>Bacillati</taxon>
        <taxon>Bacillota</taxon>
        <taxon>Erysipelotrichia</taxon>
        <taxon>Erysipelotrichales</taxon>
        <taxon>Erysipelotrichaceae</taxon>
        <taxon>Holdemania</taxon>
    </lineage>
</organism>
<dbReference type="Gene3D" id="1.20.1530.20">
    <property type="match status" value="1"/>
</dbReference>
<keyword evidence="4" id="KW-1003">Cell membrane</keyword>
<feature type="transmembrane region" description="Helical" evidence="8">
    <location>
        <begin position="183"/>
        <end position="203"/>
    </location>
</feature>
<feature type="transmembrane region" description="Helical" evidence="8">
    <location>
        <begin position="64"/>
        <end position="86"/>
    </location>
</feature>
<accession>A0A412G6Y0</accession>
<evidence type="ECO:0000256" key="4">
    <source>
        <dbReference type="ARBA" id="ARBA00022475"/>
    </source>
</evidence>
<evidence type="ECO:0000256" key="6">
    <source>
        <dbReference type="ARBA" id="ARBA00022989"/>
    </source>
</evidence>
<evidence type="ECO:0000256" key="7">
    <source>
        <dbReference type="ARBA" id="ARBA00023136"/>
    </source>
</evidence>
<feature type="transmembrane region" description="Helical" evidence="8">
    <location>
        <begin position="120"/>
        <end position="141"/>
    </location>
</feature>
<protein>
    <recommendedName>
        <fullName evidence="11">AEC family transporter</fullName>
    </recommendedName>
</protein>
<keyword evidence="10" id="KW-1185">Reference proteome</keyword>
<dbReference type="AlphaFoldDB" id="A0A412G6Y0"/>
<feature type="transmembrane region" description="Helical" evidence="8">
    <location>
        <begin position="224"/>
        <end position="241"/>
    </location>
</feature>
<dbReference type="GO" id="GO:0005886">
    <property type="term" value="C:plasma membrane"/>
    <property type="evidence" value="ECO:0007669"/>
    <property type="project" value="UniProtKB-SubCell"/>
</dbReference>
<evidence type="ECO:0000256" key="3">
    <source>
        <dbReference type="ARBA" id="ARBA00022448"/>
    </source>
</evidence>
<dbReference type="Proteomes" id="UP000284178">
    <property type="component" value="Unassembled WGS sequence"/>
</dbReference>
<dbReference type="PANTHER" id="PTHR36838:SF1">
    <property type="entry name" value="SLR1864 PROTEIN"/>
    <property type="match status" value="1"/>
</dbReference>
<dbReference type="PANTHER" id="PTHR36838">
    <property type="entry name" value="AUXIN EFFLUX CARRIER FAMILY PROTEIN"/>
    <property type="match status" value="1"/>
</dbReference>
<keyword evidence="5 8" id="KW-0812">Transmembrane</keyword>
<evidence type="ECO:0000313" key="10">
    <source>
        <dbReference type="Proteomes" id="UP000284178"/>
    </source>
</evidence>
<feature type="transmembrane region" description="Helical" evidence="8">
    <location>
        <begin position="276"/>
        <end position="301"/>
    </location>
</feature>
<comment type="similarity">
    <text evidence="2">Belongs to the auxin efflux carrier (TC 2.A.69) family.</text>
</comment>
<proteinExistence type="inferred from homology"/>
<sequence length="302" mass="32186">MSLVFEQVTVMFLLMLAGAGAYRVHLISDEGSRQLTQLLLYLCNPALMISSLALPFDVQLFKQGALAAGVSVIVVLAALISARLMFPGGQGVEQFGVAFCNAGFIGIPLVSQLLGEGCLFYLTIYLTVMPLFVWTVGLTLITGDAAGIRWRKIFGNPAMIAFLIGFALFLLPVPIPSALGQTLSFLSACNTPLGMIVLGVFLAQCPIREIFANRKSYAVSFGRLVVAPLASLALLSLLPASLTEMKLTIYIAGCTPVGVLLAMLSQKAGKDCRYGATLVCLSTLLSLFSLPPMIGLALRLWT</sequence>